<evidence type="ECO:0000313" key="2">
    <source>
        <dbReference type="EMBL" id="EJN58368.1"/>
    </source>
</evidence>
<dbReference type="Proteomes" id="UP000007813">
    <property type="component" value="Unassembled WGS sequence"/>
</dbReference>
<dbReference type="OrthoDB" id="307936at2157"/>
<accession>J2ZZA7</accession>
<reference evidence="2 3" key="1">
    <citation type="journal article" date="2012" name="J. Bacteriol.">
        <title>Draft Genome Sequence of the Extremely Halophilic Archaeon Halogranum salarium B-1T.</title>
        <authorList>
            <person name="Kim K.K."/>
            <person name="Lee K.C."/>
            <person name="Lee J.S."/>
        </authorList>
    </citation>
    <scope>NUCLEOTIDE SEQUENCE [LARGE SCALE GENOMIC DNA]</scope>
    <source>
        <strain evidence="2 3">B-1</strain>
    </source>
</reference>
<evidence type="ECO:0000256" key="1">
    <source>
        <dbReference type="SAM" id="Phobius"/>
    </source>
</evidence>
<proteinExistence type="predicted"/>
<dbReference type="EMBL" id="ALJD01000009">
    <property type="protein sequence ID" value="EJN58368.1"/>
    <property type="molecule type" value="Genomic_DNA"/>
</dbReference>
<dbReference type="AlphaFoldDB" id="J2ZZA7"/>
<gene>
    <name evidence="2" type="ORF">HSB1_37850</name>
</gene>
<feature type="transmembrane region" description="Helical" evidence="1">
    <location>
        <begin position="78"/>
        <end position="99"/>
    </location>
</feature>
<dbReference type="RefSeq" id="WP_009733174.1">
    <property type="nucleotide sequence ID" value="NZ_ALJD01000009.1"/>
</dbReference>
<protein>
    <submittedName>
        <fullName evidence="2">Uncharacterized protein</fullName>
    </submittedName>
</protein>
<name>J2ZZA7_9EURY</name>
<keyword evidence="1" id="KW-0472">Membrane</keyword>
<feature type="transmembrane region" description="Helical" evidence="1">
    <location>
        <begin position="50"/>
        <end position="71"/>
    </location>
</feature>
<comment type="caution">
    <text evidence="2">The sequence shown here is derived from an EMBL/GenBank/DDBJ whole genome shotgun (WGS) entry which is preliminary data.</text>
</comment>
<organism evidence="2 3">
    <name type="scientific">Halogranum salarium B-1</name>
    <dbReference type="NCBI Taxonomy" id="1210908"/>
    <lineage>
        <taxon>Archaea</taxon>
        <taxon>Methanobacteriati</taxon>
        <taxon>Methanobacteriota</taxon>
        <taxon>Stenosarchaea group</taxon>
        <taxon>Halobacteria</taxon>
        <taxon>Halobacteriales</taxon>
        <taxon>Haloferacaceae</taxon>
    </lineage>
</organism>
<feature type="transmembrane region" description="Helical" evidence="1">
    <location>
        <begin position="21"/>
        <end position="44"/>
    </location>
</feature>
<keyword evidence="1" id="KW-1133">Transmembrane helix</keyword>
<sequence length="143" mass="15211">MSDDGLWNGVEREAKTLGRSLLVVFGLNQAVGVGLSLVVAPLLVNEPWNATTMWSLPVTVALVVGLELAGVAPTVRRAWVFGIATFVGFLLCSLVFGTLDARLSGSLYPVIRGVLLYLVVLAFAGLVSTVGVDDVRRLAKTER</sequence>
<feature type="transmembrane region" description="Helical" evidence="1">
    <location>
        <begin position="111"/>
        <end position="132"/>
    </location>
</feature>
<keyword evidence="1" id="KW-0812">Transmembrane</keyword>
<evidence type="ECO:0000313" key="3">
    <source>
        <dbReference type="Proteomes" id="UP000007813"/>
    </source>
</evidence>